<dbReference type="FunFam" id="3.90.76.10:FF:000001">
    <property type="entry name" value="Oligopeptide ABC transporter substrate-binding protein"/>
    <property type="match status" value="1"/>
</dbReference>
<comment type="similarity">
    <text evidence="2">Belongs to the bacterial solute-binding protein 5 family.</text>
</comment>
<organism evidence="8 9">
    <name type="scientific">Aerococcus kribbianus</name>
    <dbReference type="NCBI Taxonomy" id="2999064"/>
    <lineage>
        <taxon>Bacteria</taxon>
        <taxon>Bacillati</taxon>
        <taxon>Bacillota</taxon>
        <taxon>Bacilli</taxon>
        <taxon>Lactobacillales</taxon>
        <taxon>Aerococcaceae</taxon>
        <taxon>Aerococcus</taxon>
    </lineage>
</organism>
<sequence>MKKFYRITGLITTLSLILVACGNGDNGEQNSQATTQSSNDQEEVVNWVVGTELSSLDTSVLNQIDTSNVASHLQEGLYWEDKNNEVHPALAEDLPQISDDQLTYTIKVKKGAKWSNGDPITAHDFVYGIQRLVDPETGSGHAYLARPIENVPEIQAGEKSPEEVGFKALDDYTIEVHLTQPMPHLLNMLGYTPFYPLNKDFVKKQGEAFGTNSDTVISSGPYVIQDWDGTNQEWTLVKNDKYFNADKIDIEKIHTQVIKEVATGVNLFEAGEVDNAPISGELAQQYVDHPEAKSTPRGAVYFLNFNHKNNALQNHDLRLAIDYAIDNQTVVDQIIANRSQATASLVPKDIANNPKTGQEFVEDSDLDPRVSTDQAQSHWKKAQAELGDEVNLTLLVGDSEGTKRLAEYIQGQLQNNLPGLKVNINVQPGKSALEAKSKGNYDLALSGWVPGYASPSNLLELLQSDSDNNDSYYSNNEYDELVNKAINSIDDQERYDYELQANQLAYEDVAILPLYQSSDLELFNSRIKDLTERPVGNEYDFRTAHID</sequence>
<gene>
    <name evidence="8" type="ORF">OW157_04580</name>
</gene>
<comment type="caution">
    <text evidence="8">The sequence shown here is derived from an EMBL/GenBank/DDBJ whole genome shotgun (WGS) entry which is preliminary data.</text>
</comment>
<dbReference type="EMBL" id="JAPRFR010000001">
    <property type="protein sequence ID" value="MCZ0725845.1"/>
    <property type="molecule type" value="Genomic_DNA"/>
</dbReference>
<comment type="subcellular location">
    <subcellularLocation>
        <location evidence="1">Cell envelope</location>
    </subcellularLocation>
</comment>
<dbReference type="SUPFAM" id="SSF53850">
    <property type="entry name" value="Periplasmic binding protein-like II"/>
    <property type="match status" value="1"/>
</dbReference>
<evidence type="ECO:0000256" key="2">
    <source>
        <dbReference type="ARBA" id="ARBA00005695"/>
    </source>
</evidence>
<keyword evidence="3" id="KW-0813">Transport</keyword>
<feature type="signal peptide" evidence="6">
    <location>
        <begin position="1"/>
        <end position="20"/>
    </location>
</feature>
<dbReference type="InterPro" id="IPR000914">
    <property type="entry name" value="SBP_5_dom"/>
</dbReference>
<evidence type="ECO:0000256" key="4">
    <source>
        <dbReference type="ARBA" id="ARBA00022729"/>
    </source>
</evidence>
<dbReference type="PANTHER" id="PTHR30290:SF10">
    <property type="entry name" value="PERIPLASMIC OLIGOPEPTIDE-BINDING PROTEIN-RELATED"/>
    <property type="match status" value="1"/>
</dbReference>
<evidence type="ECO:0000256" key="1">
    <source>
        <dbReference type="ARBA" id="ARBA00004196"/>
    </source>
</evidence>
<evidence type="ECO:0000256" key="6">
    <source>
        <dbReference type="SAM" id="SignalP"/>
    </source>
</evidence>
<dbReference type="PROSITE" id="PS51257">
    <property type="entry name" value="PROKAR_LIPOPROTEIN"/>
    <property type="match status" value="1"/>
</dbReference>
<dbReference type="GO" id="GO:1904680">
    <property type="term" value="F:peptide transmembrane transporter activity"/>
    <property type="evidence" value="ECO:0007669"/>
    <property type="project" value="TreeGrafter"/>
</dbReference>
<protein>
    <submittedName>
        <fullName evidence="8">Peptide ABC transporter substrate-binding protein</fullName>
    </submittedName>
</protein>
<keyword evidence="5" id="KW-0653">Protein transport</keyword>
<proteinExistence type="inferred from homology"/>
<dbReference type="PANTHER" id="PTHR30290">
    <property type="entry name" value="PERIPLASMIC BINDING COMPONENT OF ABC TRANSPORTER"/>
    <property type="match status" value="1"/>
</dbReference>
<dbReference type="Gene3D" id="3.40.190.10">
    <property type="entry name" value="Periplasmic binding protein-like II"/>
    <property type="match status" value="1"/>
</dbReference>
<evidence type="ECO:0000313" key="8">
    <source>
        <dbReference type="EMBL" id="MCZ0725845.1"/>
    </source>
</evidence>
<dbReference type="RefSeq" id="WP_268752154.1">
    <property type="nucleotide sequence ID" value="NZ_JAPRFQ010000001.1"/>
</dbReference>
<dbReference type="InterPro" id="IPR030678">
    <property type="entry name" value="Peptide/Ni-bd"/>
</dbReference>
<name>A0A9X3FSG0_9LACT</name>
<dbReference type="Pfam" id="PF00496">
    <property type="entry name" value="SBP_bac_5"/>
    <property type="match status" value="1"/>
</dbReference>
<dbReference type="CDD" id="cd08504">
    <property type="entry name" value="PBP2_OppA"/>
    <property type="match status" value="1"/>
</dbReference>
<feature type="domain" description="Solute-binding protein family 5" evidence="7">
    <location>
        <begin position="85"/>
        <end position="469"/>
    </location>
</feature>
<dbReference type="PIRSF" id="PIRSF002741">
    <property type="entry name" value="MppA"/>
    <property type="match status" value="1"/>
</dbReference>
<evidence type="ECO:0000313" key="9">
    <source>
        <dbReference type="Proteomes" id="UP001146670"/>
    </source>
</evidence>
<evidence type="ECO:0000256" key="5">
    <source>
        <dbReference type="ARBA" id="ARBA00022856"/>
    </source>
</evidence>
<dbReference type="GO" id="GO:0015833">
    <property type="term" value="P:peptide transport"/>
    <property type="evidence" value="ECO:0007669"/>
    <property type="project" value="UniProtKB-KW"/>
</dbReference>
<feature type="chain" id="PRO_5040929280" evidence="6">
    <location>
        <begin position="21"/>
        <end position="547"/>
    </location>
</feature>
<evidence type="ECO:0000259" key="7">
    <source>
        <dbReference type="Pfam" id="PF00496"/>
    </source>
</evidence>
<dbReference type="Proteomes" id="UP001146670">
    <property type="component" value="Unassembled WGS sequence"/>
</dbReference>
<dbReference type="FunFam" id="3.10.105.10:FF:000001">
    <property type="entry name" value="Oligopeptide ABC transporter, oligopeptide-binding protein"/>
    <property type="match status" value="1"/>
</dbReference>
<keyword evidence="5" id="KW-0571">Peptide transport</keyword>
<dbReference type="GO" id="GO:0043190">
    <property type="term" value="C:ATP-binding cassette (ABC) transporter complex"/>
    <property type="evidence" value="ECO:0007669"/>
    <property type="project" value="InterPro"/>
</dbReference>
<keyword evidence="9" id="KW-1185">Reference proteome</keyword>
<evidence type="ECO:0000256" key="3">
    <source>
        <dbReference type="ARBA" id="ARBA00022448"/>
    </source>
</evidence>
<dbReference type="AlphaFoldDB" id="A0A9X3FSG0"/>
<dbReference type="Gene3D" id="3.90.76.10">
    <property type="entry name" value="Dipeptide-binding Protein, Domain 1"/>
    <property type="match status" value="1"/>
</dbReference>
<dbReference type="InterPro" id="IPR039424">
    <property type="entry name" value="SBP_5"/>
</dbReference>
<keyword evidence="4 6" id="KW-0732">Signal</keyword>
<reference evidence="8" key="1">
    <citation type="submission" date="2022-12" db="EMBL/GenBank/DDBJ databases">
        <title>Description and comparative metabolic analysis of Aerococcus sp. nov., isolated from the feces of a pig.</title>
        <authorList>
            <person name="Chang Y.-H."/>
        </authorList>
    </citation>
    <scope>NUCLEOTIDE SEQUENCE</scope>
    <source>
        <strain evidence="8">YH-aer222</strain>
    </source>
</reference>
<dbReference type="Gene3D" id="3.10.105.10">
    <property type="entry name" value="Dipeptide-binding Protein, Domain 3"/>
    <property type="match status" value="1"/>
</dbReference>
<accession>A0A9X3FSG0</accession>
<dbReference type="GO" id="GO:0030288">
    <property type="term" value="C:outer membrane-bounded periplasmic space"/>
    <property type="evidence" value="ECO:0007669"/>
    <property type="project" value="UniProtKB-ARBA"/>
</dbReference>